<evidence type="ECO:0000313" key="1">
    <source>
        <dbReference type="EMBL" id="KAH7928584.1"/>
    </source>
</evidence>
<keyword evidence="1" id="KW-0560">Oxidoreductase</keyword>
<organism evidence="1 2">
    <name type="scientific">Leucogyrophana mollusca</name>
    <dbReference type="NCBI Taxonomy" id="85980"/>
    <lineage>
        <taxon>Eukaryota</taxon>
        <taxon>Fungi</taxon>
        <taxon>Dikarya</taxon>
        <taxon>Basidiomycota</taxon>
        <taxon>Agaricomycotina</taxon>
        <taxon>Agaricomycetes</taxon>
        <taxon>Agaricomycetidae</taxon>
        <taxon>Boletales</taxon>
        <taxon>Boletales incertae sedis</taxon>
        <taxon>Leucogyrophana</taxon>
    </lineage>
</organism>
<dbReference type="EMBL" id="MU266351">
    <property type="protein sequence ID" value="KAH7928584.1"/>
    <property type="molecule type" value="Genomic_DNA"/>
</dbReference>
<proteinExistence type="predicted"/>
<keyword evidence="1" id="KW-0575">Peroxidase</keyword>
<evidence type="ECO:0000313" key="2">
    <source>
        <dbReference type="Proteomes" id="UP000790709"/>
    </source>
</evidence>
<reference evidence="1" key="1">
    <citation type="journal article" date="2021" name="New Phytol.">
        <title>Evolutionary innovations through gain and loss of genes in the ectomycorrhizal Boletales.</title>
        <authorList>
            <person name="Wu G."/>
            <person name="Miyauchi S."/>
            <person name="Morin E."/>
            <person name="Kuo A."/>
            <person name="Drula E."/>
            <person name="Varga T."/>
            <person name="Kohler A."/>
            <person name="Feng B."/>
            <person name="Cao Y."/>
            <person name="Lipzen A."/>
            <person name="Daum C."/>
            <person name="Hundley H."/>
            <person name="Pangilinan J."/>
            <person name="Johnson J."/>
            <person name="Barry K."/>
            <person name="LaButti K."/>
            <person name="Ng V."/>
            <person name="Ahrendt S."/>
            <person name="Min B."/>
            <person name="Choi I.G."/>
            <person name="Park H."/>
            <person name="Plett J.M."/>
            <person name="Magnuson J."/>
            <person name="Spatafora J.W."/>
            <person name="Nagy L.G."/>
            <person name="Henrissat B."/>
            <person name="Grigoriev I.V."/>
            <person name="Yang Z.L."/>
            <person name="Xu J."/>
            <person name="Martin F.M."/>
        </authorList>
    </citation>
    <scope>NUCLEOTIDE SEQUENCE</scope>
    <source>
        <strain evidence="1">KUC20120723A-06</strain>
    </source>
</reference>
<dbReference type="Proteomes" id="UP000790709">
    <property type="component" value="Unassembled WGS sequence"/>
</dbReference>
<comment type="caution">
    <text evidence="1">The sequence shown here is derived from an EMBL/GenBank/DDBJ whole genome shotgun (WGS) entry which is preliminary data.</text>
</comment>
<sequence length="1157" mass="129169">MIIGSVISIIGRPLRGGQSESTHSPEGQPNQQIAPETSTGQELDGVSVPSISSKLSEVTPVELAPKLENKDPYVRLVDNPNVAAPDLEDVFKQILLGATRVEHPSGISSLTLAFGSLISLCISHTDRTDIQYNKTTGRLDLSPLYGLTEDDAMKIRVSDGRGLLLSDTYFEDSNRLLFLPKATSILLILFSRNHNYIARRLLQENEKDTWVNPDTLKGEALAKQDSEIFELARRINCGLFRNIIANDFLKGLLGLGSQENSPDIDLSSNVQSEEQRGPLVSVEFSLLYNWHSMASELDVQHIEGILSEKFGGTAVEELKPDQLEKLLAIPDEREELKNRRPCAGLVCDDKNGCFDDTELANILQSATESIASAFKSRGTPPCMRLLELAAMKQARDWQVCSLNDFRKLLGLPAYNNFSEWCSSPEVASAAEQLYGDIDKLELYVGLRAEQPSGSGFCLGKTTTQGLIADIVRMIRSDPNFTVDHTRESLTSWGYDELTPTLNNGAFGASLSKLLLRHLPKNYPYNNVYGLFPFTIPSKSQEVLSSVHVPGVGYDFGKPVPLTVRTLKDLATIRKVFNDPTRFPTTYGEDLKQLTGGYGYMLGFDDKDAHDRDELITLNALVPDAGTLGRFAKYYASKTRRLINEKSKVGLGTKLEVDIIQDVINAMSAHWAAERLCGIPLNSPDGYTEKEFFQMLVDINNCIFGLVEPEDRLALRSRAVEASKIIIEHIEQNLAHTNRDPSGESFASRTTSLCKELFLDDRPKANASHGFLARLACSGHDTKALSANTLGLAVLSSVSYAQTCAAAVKFYLDEEREAERKVLLELAKGGLEVDEKIMGYIRESQRLNPQIPVLRRSVAEDYVLEVEGGSPIEFKKGDLVIADFEQAHAEPKNIDPDRHTRFLQGSGFHRCIGIHFVKKTMPEVTYHAHYRSGTKHDYDLDQVFKAIFSLEDFHVEDNKGGSLIISFKKLKDIPEGQKGKKSEAHPPTKPPIHLARRFAPVFLVITLLYWITIATGSSFSYLFTRACASPRHLRPWEVYTMLPGPDNRTTPFMYTLHHPRQRRLSFVDIDTRDMRFKIFVDGKLKDISTDFDLDKSIDCGQDANKCIDEGFSKGSVIVPAGKHAIKVEWIGKETIPGTNLIDWGYNRSRRFMWKQETC</sequence>
<protein>
    <submittedName>
        <fullName evidence="1">Heme peroxidase</fullName>
    </submittedName>
</protein>
<accession>A0ACB8BSC1</accession>
<gene>
    <name evidence="1" type="ORF">BV22DRAFT_1192677</name>
</gene>
<keyword evidence="2" id="KW-1185">Reference proteome</keyword>
<name>A0ACB8BSC1_9AGAM</name>